<dbReference type="SUPFAM" id="SSF53448">
    <property type="entry name" value="Nucleotide-diphospho-sugar transferases"/>
    <property type="match status" value="1"/>
</dbReference>
<dbReference type="RefSeq" id="WP_348718044.1">
    <property type="nucleotide sequence ID" value="NZ_CAXJIO010000014.1"/>
</dbReference>
<dbReference type="Gene3D" id="3.90.550.10">
    <property type="entry name" value="Spore Coat Polysaccharide Biosynthesis Protein SpsA, Chain A"/>
    <property type="match status" value="1"/>
</dbReference>
<dbReference type="PANTHER" id="PTHR36529">
    <property type="entry name" value="SLL1095 PROTEIN"/>
    <property type="match status" value="1"/>
</dbReference>
<organism evidence="1 2">
    <name type="scientific">Tenacibaculum polynesiense</name>
    <dbReference type="NCBI Taxonomy" id="3137857"/>
    <lineage>
        <taxon>Bacteria</taxon>
        <taxon>Pseudomonadati</taxon>
        <taxon>Bacteroidota</taxon>
        <taxon>Flavobacteriia</taxon>
        <taxon>Flavobacteriales</taxon>
        <taxon>Flavobacteriaceae</taxon>
        <taxon>Tenacibaculum</taxon>
    </lineage>
</organism>
<dbReference type="InterPro" id="IPR029044">
    <property type="entry name" value="Nucleotide-diphossugar_trans"/>
</dbReference>
<dbReference type="Proteomes" id="UP001497527">
    <property type="component" value="Unassembled WGS sequence"/>
</dbReference>
<proteinExistence type="predicted"/>
<sequence length="226" mass="25965">MVHNQKQTAIMLFAFSSEKEANRKVFEESEQLFQQLNRKTLLKAQKTNVDVVVITEEHQIGATFGERFANAIQSVFNKGYEQIITLGNDSPNLKTSHLLKALHSLQNDEAALGPSFDGGTYLIALKRTDFVFDSFKNISWNTFKVFSELKSYFATQNTHVRVLSYLADIDSRKDVFFYIHQFKKSISFLQELLRTSVIKIPLYSNNFYVSKKYASLFFNKGSPNTL</sequence>
<protein>
    <submittedName>
        <fullName evidence="1">DUF2064 domain-containing protein</fullName>
    </submittedName>
</protein>
<dbReference type="InterPro" id="IPR018641">
    <property type="entry name" value="Trfase_1_rSAM/seldom-assoc"/>
</dbReference>
<comment type="caution">
    <text evidence="1">The sequence shown here is derived from an EMBL/GenBank/DDBJ whole genome shotgun (WGS) entry which is preliminary data.</text>
</comment>
<dbReference type="PANTHER" id="PTHR36529:SF1">
    <property type="entry name" value="GLYCOSYLTRANSFERASE"/>
    <property type="match status" value="1"/>
</dbReference>
<keyword evidence="2" id="KW-1185">Reference proteome</keyword>
<evidence type="ECO:0000313" key="1">
    <source>
        <dbReference type="EMBL" id="CAL2103987.1"/>
    </source>
</evidence>
<dbReference type="Pfam" id="PF09837">
    <property type="entry name" value="DUF2064"/>
    <property type="match status" value="1"/>
</dbReference>
<evidence type="ECO:0000313" key="2">
    <source>
        <dbReference type="Proteomes" id="UP001497527"/>
    </source>
</evidence>
<accession>A0ABM9PEE5</accession>
<name>A0ABM9PEE5_9FLAO</name>
<dbReference type="EMBL" id="CAXJIO010000014">
    <property type="protein sequence ID" value="CAL2103987.1"/>
    <property type="molecule type" value="Genomic_DNA"/>
</dbReference>
<gene>
    <name evidence="1" type="ORF">T190423A01A_50235</name>
</gene>
<reference evidence="1 2" key="1">
    <citation type="submission" date="2024-05" db="EMBL/GenBank/DDBJ databases">
        <authorList>
            <person name="Duchaud E."/>
        </authorList>
    </citation>
    <scope>NUCLEOTIDE SEQUENCE [LARGE SCALE GENOMIC DNA]</scope>
    <source>
        <strain evidence="1">Ena-SAMPLE-TAB-13-05-2024-13:56:06:370-140308</strain>
    </source>
</reference>